<gene>
    <name evidence="2" type="ORF">SEMRO_982_G227650.1</name>
</gene>
<proteinExistence type="predicted"/>
<name>A0A9N8HKY0_9STRA</name>
<evidence type="ECO:0000313" key="3">
    <source>
        <dbReference type="Proteomes" id="UP001153069"/>
    </source>
</evidence>
<keyword evidence="3" id="KW-1185">Reference proteome</keyword>
<feature type="region of interest" description="Disordered" evidence="1">
    <location>
        <begin position="1"/>
        <end position="33"/>
    </location>
</feature>
<accession>A0A9N8HKY0</accession>
<dbReference type="Proteomes" id="UP001153069">
    <property type="component" value="Unassembled WGS sequence"/>
</dbReference>
<organism evidence="2 3">
    <name type="scientific">Seminavis robusta</name>
    <dbReference type="NCBI Taxonomy" id="568900"/>
    <lineage>
        <taxon>Eukaryota</taxon>
        <taxon>Sar</taxon>
        <taxon>Stramenopiles</taxon>
        <taxon>Ochrophyta</taxon>
        <taxon>Bacillariophyta</taxon>
        <taxon>Bacillariophyceae</taxon>
        <taxon>Bacillariophycidae</taxon>
        <taxon>Naviculales</taxon>
        <taxon>Naviculaceae</taxon>
        <taxon>Seminavis</taxon>
    </lineage>
</organism>
<sequence>MFADKTSNGPKIGPNGDEKSPRRLSFGLPALPSSLTNIHKKTKKTSPSMRSVIHNPQREAAFPDRRCKKGVAKTGGIVSTPRLFVNPPVCAMTRGKSQSVRNTMGVPMVDAVTALSGGGGGKPRKEDKMNYSVNRDVATAVVSASSMMAAPPSMTMTKGGMATSRRTLGIPMV</sequence>
<evidence type="ECO:0000313" key="2">
    <source>
        <dbReference type="EMBL" id="CAB9519023.1"/>
    </source>
</evidence>
<reference evidence="2" key="1">
    <citation type="submission" date="2020-06" db="EMBL/GenBank/DDBJ databases">
        <authorList>
            <consortium name="Plant Systems Biology data submission"/>
        </authorList>
    </citation>
    <scope>NUCLEOTIDE SEQUENCE</scope>
    <source>
        <strain evidence="2">D6</strain>
    </source>
</reference>
<protein>
    <submittedName>
        <fullName evidence="2">Uncharacterized protein</fullName>
    </submittedName>
</protein>
<dbReference type="EMBL" id="CAICTM010000980">
    <property type="protein sequence ID" value="CAB9519023.1"/>
    <property type="molecule type" value="Genomic_DNA"/>
</dbReference>
<evidence type="ECO:0000256" key="1">
    <source>
        <dbReference type="SAM" id="MobiDB-lite"/>
    </source>
</evidence>
<dbReference type="AlphaFoldDB" id="A0A9N8HKY0"/>
<comment type="caution">
    <text evidence="2">The sequence shown here is derived from an EMBL/GenBank/DDBJ whole genome shotgun (WGS) entry which is preliminary data.</text>
</comment>